<organism evidence="1">
    <name type="scientific">viral metagenome</name>
    <dbReference type="NCBI Taxonomy" id="1070528"/>
    <lineage>
        <taxon>unclassified sequences</taxon>
        <taxon>metagenomes</taxon>
        <taxon>organismal metagenomes</taxon>
    </lineage>
</organism>
<sequence>MNLIYVLCYDDTTEKIAKDMYKCYAWSRILRLPSSNIYLESIMYKGKMMELEDEWKDKKYVGTISWKFFKKSNLNLLNQLMMSANNYDFIKLIKSSEDGHWHDTLMEKITIEFSSRVGIVVPKKHKWFFCNYWCSTPSFMREYCKWFQSTVVPAIDLYPDLKEKCNYENGVLTAEECLVNLGVPHYPYLPFICERLISLYLSKKPSLKVNQFKSHHSK</sequence>
<name>A0A6C0BB17_9ZZZZ</name>
<accession>A0A6C0BB17</accession>
<evidence type="ECO:0000313" key="1">
    <source>
        <dbReference type="EMBL" id="QHS89447.1"/>
    </source>
</evidence>
<dbReference type="EMBL" id="MN739109">
    <property type="protein sequence ID" value="QHS89447.1"/>
    <property type="molecule type" value="Genomic_DNA"/>
</dbReference>
<protein>
    <submittedName>
        <fullName evidence="1">Uncharacterized protein</fullName>
    </submittedName>
</protein>
<reference evidence="1" key="1">
    <citation type="journal article" date="2020" name="Nature">
        <title>Giant virus diversity and host interactions through global metagenomics.</title>
        <authorList>
            <person name="Schulz F."/>
            <person name="Roux S."/>
            <person name="Paez-Espino D."/>
            <person name="Jungbluth S."/>
            <person name="Walsh D.A."/>
            <person name="Denef V.J."/>
            <person name="McMahon K.D."/>
            <person name="Konstantinidis K.T."/>
            <person name="Eloe-Fadrosh E.A."/>
            <person name="Kyrpides N.C."/>
            <person name="Woyke T."/>
        </authorList>
    </citation>
    <scope>NUCLEOTIDE SEQUENCE</scope>
    <source>
        <strain evidence="1">GVMAG-M-3300010158-60</strain>
    </source>
</reference>
<proteinExistence type="predicted"/>
<dbReference type="AlphaFoldDB" id="A0A6C0BB17"/>